<dbReference type="Gramene" id="rna45457">
    <property type="protein sequence ID" value="RHN39435.1"/>
    <property type="gene ID" value="gene45457"/>
</dbReference>
<name>A0A396GLA1_MEDTR</name>
<accession>A0A396GLA1</accession>
<sequence length="174" mass="19988">MGSSNLASQLMMTNGALYAQQLQLSQQAPLNNQQNGQPAILPSVSGTASLLPLQQLQRQQQLASSAQFQQNSLTLNQQQLPQLMQRRSMGKLQFQQQQQQQLLQQQQQQQQLLQLQQQPQQQYQRLQQQLASSAQLQQNSLTLNQQQLPQLMQRRSMGQRQLQQQQIQCRCCSH</sequence>
<reference evidence="2" key="1">
    <citation type="journal article" date="2018" name="Nat. Plants">
        <title>Whole-genome landscape of Medicago truncatula symbiotic genes.</title>
        <authorList>
            <person name="Pecrix Y."/>
            <person name="Staton S.E."/>
            <person name="Sallet E."/>
            <person name="Lelandais-Briere C."/>
            <person name="Moreau S."/>
            <person name="Carrere S."/>
            <person name="Blein T."/>
            <person name="Jardinaud M.F."/>
            <person name="Latrasse D."/>
            <person name="Zouine M."/>
            <person name="Zahm M."/>
            <person name="Kreplak J."/>
            <person name="Mayjonade B."/>
            <person name="Satge C."/>
            <person name="Perez M."/>
            <person name="Cauet S."/>
            <person name="Marande W."/>
            <person name="Chantry-Darmon C."/>
            <person name="Lopez-Roques C."/>
            <person name="Bouchez O."/>
            <person name="Berard A."/>
            <person name="Debelle F."/>
            <person name="Munos S."/>
            <person name="Bendahmane A."/>
            <person name="Berges H."/>
            <person name="Niebel A."/>
            <person name="Buitink J."/>
            <person name="Frugier F."/>
            <person name="Benhamed M."/>
            <person name="Crespi M."/>
            <person name="Gouzy J."/>
            <person name="Gamas P."/>
        </authorList>
    </citation>
    <scope>NUCLEOTIDE SEQUENCE [LARGE SCALE GENOMIC DNA]</scope>
    <source>
        <strain evidence="2">cv. Jemalong A17</strain>
    </source>
</reference>
<evidence type="ECO:0000313" key="2">
    <source>
        <dbReference type="Proteomes" id="UP000265566"/>
    </source>
</evidence>
<comment type="caution">
    <text evidence="1">The sequence shown here is derived from an EMBL/GenBank/DDBJ whole genome shotgun (WGS) entry which is preliminary data.</text>
</comment>
<evidence type="ECO:0000313" key="1">
    <source>
        <dbReference type="EMBL" id="RHN39435.1"/>
    </source>
</evidence>
<protein>
    <submittedName>
        <fullName evidence="1">Uncharacterized protein</fullName>
    </submittedName>
</protein>
<gene>
    <name evidence="1" type="ORF">MtrunA17_Chr8g0343771</name>
</gene>
<dbReference type="EMBL" id="PSQE01000008">
    <property type="protein sequence ID" value="RHN39435.1"/>
    <property type="molecule type" value="Genomic_DNA"/>
</dbReference>
<dbReference type="AlphaFoldDB" id="A0A396GLA1"/>
<dbReference type="Proteomes" id="UP000265566">
    <property type="component" value="Chromosome 8"/>
</dbReference>
<organism evidence="1 2">
    <name type="scientific">Medicago truncatula</name>
    <name type="common">Barrel medic</name>
    <name type="synonym">Medicago tribuloides</name>
    <dbReference type="NCBI Taxonomy" id="3880"/>
    <lineage>
        <taxon>Eukaryota</taxon>
        <taxon>Viridiplantae</taxon>
        <taxon>Streptophyta</taxon>
        <taxon>Embryophyta</taxon>
        <taxon>Tracheophyta</taxon>
        <taxon>Spermatophyta</taxon>
        <taxon>Magnoliopsida</taxon>
        <taxon>eudicotyledons</taxon>
        <taxon>Gunneridae</taxon>
        <taxon>Pentapetalae</taxon>
        <taxon>rosids</taxon>
        <taxon>fabids</taxon>
        <taxon>Fabales</taxon>
        <taxon>Fabaceae</taxon>
        <taxon>Papilionoideae</taxon>
        <taxon>50 kb inversion clade</taxon>
        <taxon>NPAAA clade</taxon>
        <taxon>Hologalegina</taxon>
        <taxon>IRL clade</taxon>
        <taxon>Trifolieae</taxon>
        <taxon>Medicago</taxon>
    </lineage>
</organism>
<proteinExistence type="predicted"/>